<dbReference type="STRING" id="1006006.Mcup_0997"/>
<gene>
    <name evidence="1" type="ordered locus">Mcup_0997</name>
</gene>
<dbReference type="PATRIC" id="fig|1006006.8.peg.989"/>
<evidence type="ECO:0000313" key="1">
    <source>
        <dbReference type="EMBL" id="AEB95102.1"/>
    </source>
</evidence>
<evidence type="ECO:0000313" key="2">
    <source>
        <dbReference type="Proteomes" id="UP000007812"/>
    </source>
</evidence>
<name>F4G2Q4_METCR</name>
<proteinExistence type="predicted"/>
<dbReference type="Proteomes" id="UP000007812">
    <property type="component" value="Chromosome"/>
</dbReference>
<dbReference type="HOGENOM" id="CLU_3113046_0_0_2"/>
<dbReference type="AlphaFoldDB" id="F4G2Q4"/>
<reference evidence="1 2" key="1">
    <citation type="journal article" date="2011" name="J. Bacteriol.">
        <title>Complete genome sequence of Metallosphaera cuprina, a metal sulfide-oxidizing archaeon from a hot spring.</title>
        <authorList>
            <person name="Liu L.J."/>
            <person name="You X.Y."/>
            <person name="Zheng H."/>
            <person name="Wang S."/>
            <person name="Jiang C.Y."/>
            <person name="Liu S.J."/>
        </authorList>
    </citation>
    <scope>NUCLEOTIDE SEQUENCE [LARGE SCALE GENOMIC DNA]</scope>
    <source>
        <strain evidence="1 2">Ar-4</strain>
    </source>
</reference>
<sequence length="50" mass="5626">MTNQMRKLTIDLQNGKVVKSKLISIIAETSGVLPLLKRGYERTKSRSQPP</sequence>
<organism evidence="1 2">
    <name type="scientific">Metallosphaera cuprina (strain Ar-4)</name>
    <dbReference type="NCBI Taxonomy" id="1006006"/>
    <lineage>
        <taxon>Archaea</taxon>
        <taxon>Thermoproteota</taxon>
        <taxon>Thermoprotei</taxon>
        <taxon>Sulfolobales</taxon>
        <taxon>Sulfolobaceae</taxon>
        <taxon>Metallosphaera</taxon>
    </lineage>
</organism>
<dbReference type="EMBL" id="CP002656">
    <property type="protein sequence ID" value="AEB95102.1"/>
    <property type="molecule type" value="Genomic_DNA"/>
</dbReference>
<protein>
    <submittedName>
        <fullName evidence="1">Uncharacterized protein</fullName>
    </submittedName>
</protein>
<dbReference type="KEGG" id="mcn:Mcup_0997"/>
<accession>F4G2Q4</accession>
<keyword evidence="2" id="KW-1185">Reference proteome</keyword>